<dbReference type="Gene3D" id="3.90.176.10">
    <property type="entry name" value="Toxin ADP-ribosyltransferase, Chain A, domain 1"/>
    <property type="match status" value="1"/>
</dbReference>
<feature type="coiled-coil region" evidence="1">
    <location>
        <begin position="669"/>
        <end position="696"/>
    </location>
</feature>
<evidence type="ECO:0000313" key="5">
    <source>
        <dbReference type="Proteomes" id="UP000054859"/>
    </source>
</evidence>
<protein>
    <submittedName>
        <fullName evidence="4">ADP-ribosyltransferase exoenzyme</fullName>
    </submittedName>
</protein>
<keyword evidence="1" id="KW-0175">Coiled coil</keyword>
<dbReference type="Proteomes" id="UP000054859">
    <property type="component" value="Unassembled WGS sequence"/>
</dbReference>
<dbReference type="InterPro" id="IPR003540">
    <property type="entry name" value="ADP-ribosyltransferase"/>
</dbReference>
<feature type="coiled-coil region" evidence="1">
    <location>
        <begin position="774"/>
        <end position="875"/>
    </location>
</feature>
<dbReference type="PROSITE" id="PS51996">
    <property type="entry name" value="TR_MART"/>
    <property type="match status" value="1"/>
</dbReference>
<feature type="region of interest" description="Disordered" evidence="2">
    <location>
        <begin position="1032"/>
        <end position="1053"/>
    </location>
</feature>
<name>A0A0W0R2E0_9GAMM</name>
<dbReference type="RefSeq" id="WP_058462526.1">
    <property type="nucleotide sequence ID" value="NZ_CAAAHS010000012.1"/>
</dbReference>
<dbReference type="GO" id="GO:0005576">
    <property type="term" value="C:extracellular region"/>
    <property type="evidence" value="ECO:0007669"/>
    <property type="project" value="InterPro"/>
</dbReference>
<dbReference type="OrthoDB" id="5645954at2"/>
<evidence type="ECO:0000256" key="1">
    <source>
        <dbReference type="SAM" id="Coils"/>
    </source>
</evidence>
<sequence length="1053" mass="120922">MDIKTILDNLKSQPAYPLTPEIKANLKKLKSLCDSQYSNQSFYGNAALNRQMLLNKEVATLLTPAVILYLFTNTPTAETKIVRNSTPGGIALRDAIYYGFADGVETIKYITNNEKKYGPEAYTIQKRNFEENTLAIVRAIKEAGNVEQLDKEEDLFGCSLSEKFKVIINTIDYLKQKNKSKALLHVPGYSPEDMRKQVKWGFSSLCQIIRADLRTESLDSLCENFLQSPEATLDGTVIHLFYDRAHIEAALEQDTQITMGGKNYTFREIFGKMIEKITTHPEKYPASTIEQFYLRFGLVEKDLKNRFSDYVRAEPSESALPSEKPRIQEAFEQGNAGGVIEAFKEVTLQVPSYWPEFGPLPKSSLTYQFEELTRKLLAKEEFRRVEENGSQLLQFRDGRIFNLTEIVTHANLSHLQFGVSDEEQYVDYCHSTSNIKPWTPTGDFPSRSYFDQQEKAYVAQHNLEKDTELYPELSYADKLAINVYTTNTYKQINQLLRGQYPYKKIPDTWLRDTIIHTAFSGRALGKQSNVVVPGVFRYESEFNDNIKKRVALCETGEAEVVKGFISTGIKPAEKFTNKVAIFYSNMPGQLIGPLSAYPWEDEYLIPPAQIKYTNYRVENGVHYFEATPILDLSSIDKKAKTLPSPEEENKYKCAELMAHFKTFRRMLEKNCSTTELAKYKEEISAIESEISIQEKLVETMHSQAQFSTQLAKIWDRLSDLMQALHIEEGEMLQKEFEKKAHEEKQQAFMSAQYEHIHIAARCDDLIHQLTSFPLDNFKLEEEDLKKAKEEIKNAGPNNVEYLRSLEIELKQKFEVVKQTITKNIQELLSKLQIAQAKYQLQDDASEQIIPSEDNLEVLSNKKRELQEKLDNLNTHVKLRENCCSVLKEIKTHQFGSKDKGMEDFIRVYQEKIINLKGEIELKEVEVALKQTLHGLKEDAVSYEVKKIIESFRANAKWYTIGMNFKADRIEQAMANVPLLERANVHKGDSIAAKNVLKAMASHRLFYSRLLNGESLEETKAAKTYREFKSRFLSLEEDNPEQSASNKGPKDFSD</sequence>
<evidence type="ECO:0000313" key="4">
    <source>
        <dbReference type="EMBL" id="KTC65263.1"/>
    </source>
</evidence>
<accession>A0A0W0R2E0</accession>
<organism evidence="4 5">
    <name type="scientific">Legionella adelaidensis</name>
    <dbReference type="NCBI Taxonomy" id="45056"/>
    <lineage>
        <taxon>Bacteria</taxon>
        <taxon>Pseudomonadati</taxon>
        <taxon>Pseudomonadota</taxon>
        <taxon>Gammaproteobacteria</taxon>
        <taxon>Legionellales</taxon>
        <taxon>Legionellaceae</taxon>
        <taxon>Legionella</taxon>
    </lineage>
</organism>
<evidence type="ECO:0000259" key="3">
    <source>
        <dbReference type="Pfam" id="PF03496"/>
    </source>
</evidence>
<dbReference type="STRING" id="45056.Lade_1446"/>
<dbReference type="EMBL" id="LNKA01000005">
    <property type="protein sequence ID" value="KTC65263.1"/>
    <property type="molecule type" value="Genomic_DNA"/>
</dbReference>
<reference evidence="4 5" key="1">
    <citation type="submission" date="2015-11" db="EMBL/GenBank/DDBJ databases">
        <title>Identification of large and diverse effector repertoires of 38 Legionella species.</title>
        <authorList>
            <person name="Burstein D."/>
            <person name="Amaro F."/>
            <person name="Zusman T."/>
            <person name="Lifshitz Z."/>
            <person name="Cohen O."/>
            <person name="Gilbert J.A."/>
            <person name="Pupko T."/>
            <person name="Shuman H.A."/>
            <person name="Segal G."/>
        </authorList>
    </citation>
    <scope>NUCLEOTIDE SEQUENCE [LARGE SCALE GENOMIC DNA]</scope>
    <source>
        <strain evidence="4 5">1762-AUS-E</strain>
    </source>
</reference>
<comment type="caution">
    <text evidence="4">The sequence shown here is derived from an EMBL/GenBank/DDBJ whole genome shotgun (WGS) entry which is preliminary data.</text>
</comment>
<keyword evidence="5" id="KW-1185">Reference proteome</keyword>
<dbReference type="PATRIC" id="fig|45056.6.peg.1494"/>
<dbReference type="Pfam" id="PF03496">
    <property type="entry name" value="ADPrib_exo_Tox"/>
    <property type="match status" value="1"/>
</dbReference>
<evidence type="ECO:0000256" key="2">
    <source>
        <dbReference type="SAM" id="MobiDB-lite"/>
    </source>
</evidence>
<proteinExistence type="predicted"/>
<dbReference type="GO" id="GO:0016740">
    <property type="term" value="F:transferase activity"/>
    <property type="evidence" value="ECO:0007669"/>
    <property type="project" value="UniProtKB-KW"/>
</dbReference>
<gene>
    <name evidence="4" type="ORF">Lade_1446</name>
</gene>
<dbReference type="SUPFAM" id="SSF56399">
    <property type="entry name" value="ADP-ribosylation"/>
    <property type="match status" value="1"/>
</dbReference>
<feature type="domain" description="ADP ribosyltransferase" evidence="3">
    <location>
        <begin position="464"/>
        <end position="607"/>
    </location>
</feature>
<dbReference type="AlphaFoldDB" id="A0A0W0R2E0"/>
<keyword evidence="4" id="KW-0808">Transferase</keyword>